<evidence type="ECO:0000256" key="8">
    <source>
        <dbReference type="ARBA" id="ARBA00023136"/>
    </source>
</evidence>
<feature type="domain" description="ABC transmembrane type-1" evidence="10">
    <location>
        <begin position="18"/>
        <end position="206"/>
    </location>
</feature>
<dbReference type="GO" id="GO:0006865">
    <property type="term" value="P:amino acid transport"/>
    <property type="evidence" value="ECO:0007669"/>
    <property type="project" value="UniProtKB-KW"/>
</dbReference>
<evidence type="ECO:0000256" key="2">
    <source>
        <dbReference type="ARBA" id="ARBA00010072"/>
    </source>
</evidence>
<keyword evidence="4" id="KW-1003">Cell membrane</keyword>
<dbReference type="AlphaFoldDB" id="A0A7G6YEJ7"/>
<dbReference type="PANTHER" id="PTHR30614:SF20">
    <property type="entry name" value="GLUTAMINE TRANSPORT SYSTEM PERMEASE PROTEIN GLNP"/>
    <property type="match status" value="1"/>
</dbReference>
<keyword evidence="5 9" id="KW-0812">Transmembrane</keyword>
<reference evidence="12" key="1">
    <citation type="submission" date="2019-09" db="EMBL/GenBank/DDBJ databases">
        <title>Antimicrobial potential of Antarctic Bacteria.</title>
        <authorList>
            <person name="Benaud N."/>
            <person name="Edwards R.J."/>
            <person name="Ferrari B.C."/>
        </authorList>
    </citation>
    <scope>NUCLEOTIDE SEQUENCE [LARGE SCALE GENOMIC DNA]</scope>
    <source>
        <strain evidence="12">INR9</strain>
    </source>
</reference>
<dbReference type="GO" id="GO:0022857">
    <property type="term" value="F:transmembrane transporter activity"/>
    <property type="evidence" value="ECO:0007669"/>
    <property type="project" value="InterPro"/>
</dbReference>
<dbReference type="InterPro" id="IPR043429">
    <property type="entry name" value="ArtM/GltK/GlnP/TcyL/YhdX-like"/>
</dbReference>
<dbReference type="InterPro" id="IPR035906">
    <property type="entry name" value="MetI-like_sf"/>
</dbReference>
<dbReference type="InterPro" id="IPR000515">
    <property type="entry name" value="MetI-like"/>
</dbReference>
<evidence type="ECO:0000313" key="12">
    <source>
        <dbReference type="Proteomes" id="UP000515511"/>
    </source>
</evidence>
<feature type="transmembrane region" description="Helical" evidence="9">
    <location>
        <begin position="55"/>
        <end position="74"/>
    </location>
</feature>
<keyword evidence="7 9" id="KW-1133">Transmembrane helix</keyword>
<name>A0A7G6YEJ7_9MICO</name>
<dbReference type="SUPFAM" id="SSF161098">
    <property type="entry name" value="MetI-like"/>
    <property type="match status" value="1"/>
</dbReference>
<keyword evidence="3 9" id="KW-0813">Transport</keyword>
<keyword evidence="6" id="KW-0029">Amino-acid transport</keyword>
<evidence type="ECO:0000256" key="1">
    <source>
        <dbReference type="ARBA" id="ARBA00004651"/>
    </source>
</evidence>
<feature type="transmembrane region" description="Helical" evidence="9">
    <location>
        <begin position="185"/>
        <end position="207"/>
    </location>
</feature>
<comment type="similarity">
    <text evidence="2">Belongs to the binding-protein-dependent transport system permease family. HisMQ subfamily.</text>
</comment>
<feature type="transmembrane region" description="Helical" evidence="9">
    <location>
        <begin position="20"/>
        <end position="43"/>
    </location>
</feature>
<keyword evidence="8 9" id="KW-0472">Membrane</keyword>
<evidence type="ECO:0000256" key="6">
    <source>
        <dbReference type="ARBA" id="ARBA00022970"/>
    </source>
</evidence>
<dbReference type="Gene3D" id="1.10.3720.10">
    <property type="entry name" value="MetI-like"/>
    <property type="match status" value="1"/>
</dbReference>
<feature type="transmembrane region" description="Helical" evidence="9">
    <location>
        <begin position="80"/>
        <end position="101"/>
    </location>
</feature>
<dbReference type="Pfam" id="PF00528">
    <property type="entry name" value="BPD_transp_1"/>
    <property type="match status" value="1"/>
</dbReference>
<dbReference type="CDD" id="cd06261">
    <property type="entry name" value="TM_PBP2"/>
    <property type="match status" value="1"/>
</dbReference>
<dbReference type="InterPro" id="IPR010065">
    <property type="entry name" value="AA_ABC_transptr_permease_3TM"/>
</dbReference>
<dbReference type="NCBIfam" id="TIGR01726">
    <property type="entry name" value="HEQRo_perm_3TM"/>
    <property type="match status" value="1"/>
</dbReference>
<sequence length="223" mass="23454">MNLVEDWIQFWPQLLGGLGVSLRLTAAILAVGLPAGLLLALGAGVRSRALRTTSIVIVEIGRGTPALVVLQLVYFGLPTVGITFGSFAASVIALGLTTAAYTSEIIRGGLQAVPESEVEAADALGLSRRDTLRYVVIPQGLRIAIPPLVGFSIMIFQATSLAYTIAVPELMSQAYSIGSTTFRYLSILTLAGLLYAAITIPASWLSARVEKALAPHRAPVPTP</sequence>
<dbReference type="GO" id="GO:0043190">
    <property type="term" value="C:ATP-binding cassette (ABC) transporter complex"/>
    <property type="evidence" value="ECO:0007669"/>
    <property type="project" value="InterPro"/>
</dbReference>
<evidence type="ECO:0000256" key="3">
    <source>
        <dbReference type="ARBA" id="ARBA00022448"/>
    </source>
</evidence>
<evidence type="ECO:0000256" key="9">
    <source>
        <dbReference type="RuleBase" id="RU363032"/>
    </source>
</evidence>
<evidence type="ECO:0000313" key="11">
    <source>
        <dbReference type="EMBL" id="QNE36912.1"/>
    </source>
</evidence>
<dbReference type="EMBL" id="CP043641">
    <property type="protein sequence ID" value="QNE36912.1"/>
    <property type="molecule type" value="Genomic_DNA"/>
</dbReference>
<dbReference type="Proteomes" id="UP000515511">
    <property type="component" value="Chromosome"/>
</dbReference>
<dbReference type="KEGG" id="lse:F1C12_18535"/>
<dbReference type="PROSITE" id="PS50928">
    <property type="entry name" value="ABC_TM1"/>
    <property type="match status" value="1"/>
</dbReference>
<accession>A0A7G6YEJ7</accession>
<evidence type="ECO:0000259" key="10">
    <source>
        <dbReference type="PROSITE" id="PS50928"/>
    </source>
</evidence>
<protein>
    <submittedName>
        <fullName evidence="11">Amino acid ABC transporter permease</fullName>
    </submittedName>
</protein>
<evidence type="ECO:0000256" key="4">
    <source>
        <dbReference type="ARBA" id="ARBA00022475"/>
    </source>
</evidence>
<proteinExistence type="inferred from homology"/>
<evidence type="ECO:0000256" key="7">
    <source>
        <dbReference type="ARBA" id="ARBA00022989"/>
    </source>
</evidence>
<organism evidence="11 12">
    <name type="scientific">Leifsonia shinshuensis</name>
    <dbReference type="NCBI Taxonomy" id="150026"/>
    <lineage>
        <taxon>Bacteria</taxon>
        <taxon>Bacillati</taxon>
        <taxon>Actinomycetota</taxon>
        <taxon>Actinomycetes</taxon>
        <taxon>Micrococcales</taxon>
        <taxon>Microbacteriaceae</taxon>
        <taxon>Leifsonia</taxon>
    </lineage>
</organism>
<dbReference type="RefSeq" id="WP_185276338.1">
    <property type="nucleotide sequence ID" value="NZ_CP043641.1"/>
</dbReference>
<comment type="subcellular location">
    <subcellularLocation>
        <location evidence="1 9">Cell membrane</location>
        <topology evidence="1 9">Multi-pass membrane protein</topology>
    </subcellularLocation>
</comment>
<gene>
    <name evidence="11" type="ORF">F1C12_18535</name>
</gene>
<feature type="transmembrane region" description="Helical" evidence="9">
    <location>
        <begin position="143"/>
        <end position="165"/>
    </location>
</feature>
<dbReference type="PANTHER" id="PTHR30614">
    <property type="entry name" value="MEMBRANE COMPONENT OF AMINO ACID ABC TRANSPORTER"/>
    <property type="match status" value="1"/>
</dbReference>
<evidence type="ECO:0000256" key="5">
    <source>
        <dbReference type="ARBA" id="ARBA00022692"/>
    </source>
</evidence>